<sequence>MDIKINVKSISINQVSGSSGVFSGRNTHIGWKSSSKQNEGFGKVEGQDNLAENNMSITFDPDYIDVYRPPQKKDYKE</sequence>
<name>A0ABS6JF81_9BACI</name>
<evidence type="ECO:0000313" key="1">
    <source>
        <dbReference type="EMBL" id="MBU9712319.1"/>
    </source>
</evidence>
<proteinExistence type="predicted"/>
<gene>
    <name evidence="1" type="ORF">KS419_11260</name>
</gene>
<comment type="caution">
    <text evidence="1">The sequence shown here is derived from an EMBL/GenBank/DDBJ whole genome shotgun (WGS) entry which is preliminary data.</text>
</comment>
<keyword evidence="2" id="KW-1185">Reference proteome</keyword>
<reference evidence="1 2" key="1">
    <citation type="submission" date="2021-06" db="EMBL/GenBank/DDBJ databases">
        <title>Bacillus sp. RD4P76, an endophyte from a halophyte.</title>
        <authorList>
            <person name="Sun J.-Q."/>
        </authorList>
    </citation>
    <scope>NUCLEOTIDE SEQUENCE [LARGE SCALE GENOMIC DNA]</scope>
    <source>
        <strain evidence="1 2">CGMCC 1.15917</strain>
    </source>
</reference>
<evidence type="ECO:0000313" key="2">
    <source>
        <dbReference type="Proteomes" id="UP000784880"/>
    </source>
</evidence>
<dbReference type="Proteomes" id="UP000784880">
    <property type="component" value="Unassembled WGS sequence"/>
</dbReference>
<protein>
    <submittedName>
        <fullName evidence="1">Uncharacterized protein</fullName>
    </submittedName>
</protein>
<accession>A0ABS6JF81</accession>
<dbReference type="EMBL" id="JAHQCS010000096">
    <property type="protein sequence ID" value="MBU9712319.1"/>
    <property type="molecule type" value="Genomic_DNA"/>
</dbReference>
<organism evidence="1 2">
    <name type="scientific">Evansella tamaricis</name>
    <dbReference type="NCBI Taxonomy" id="2069301"/>
    <lineage>
        <taxon>Bacteria</taxon>
        <taxon>Bacillati</taxon>
        <taxon>Bacillota</taxon>
        <taxon>Bacilli</taxon>
        <taxon>Bacillales</taxon>
        <taxon>Bacillaceae</taxon>
        <taxon>Evansella</taxon>
    </lineage>
</organism>
<dbReference type="RefSeq" id="WP_217066505.1">
    <property type="nucleotide sequence ID" value="NZ_JAHQCS010000096.1"/>
</dbReference>